<dbReference type="AlphaFoldDB" id="A0A414M353"/>
<dbReference type="InterPro" id="IPR001387">
    <property type="entry name" value="Cro/C1-type_HTH"/>
</dbReference>
<organism evidence="1 2">
    <name type="scientific">Agathobacter rectalis</name>
    <dbReference type="NCBI Taxonomy" id="39491"/>
    <lineage>
        <taxon>Bacteria</taxon>
        <taxon>Bacillati</taxon>
        <taxon>Bacillota</taxon>
        <taxon>Clostridia</taxon>
        <taxon>Lachnospirales</taxon>
        <taxon>Lachnospiraceae</taxon>
        <taxon>Agathobacter</taxon>
    </lineage>
</organism>
<keyword evidence="1" id="KW-0238">DNA-binding</keyword>
<evidence type="ECO:0000313" key="2">
    <source>
        <dbReference type="Proteomes" id="UP000283501"/>
    </source>
</evidence>
<dbReference type="Proteomes" id="UP000283501">
    <property type="component" value="Unassembled WGS sequence"/>
</dbReference>
<dbReference type="EMBL" id="QSKY01000013">
    <property type="protein sequence ID" value="RHF03264.1"/>
    <property type="molecule type" value="Genomic_DNA"/>
</dbReference>
<sequence>MNEKKHLTYEGSVIEHLSNYEEISIKDMIKSLGMTQKEFSDTFKIPIGTLRHWISGERECPEYTKRMLAYIVAMKKFEDGNGGTL</sequence>
<dbReference type="SUPFAM" id="SSF47413">
    <property type="entry name" value="lambda repressor-like DNA-binding domains"/>
    <property type="match status" value="1"/>
</dbReference>
<dbReference type="Gene3D" id="1.10.260.40">
    <property type="entry name" value="lambda repressor-like DNA-binding domains"/>
    <property type="match status" value="1"/>
</dbReference>
<dbReference type="InterPro" id="IPR010982">
    <property type="entry name" value="Lambda_DNA-bd_dom_sf"/>
</dbReference>
<protein>
    <submittedName>
        <fullName evidence="1">DNA-binding protein</fullName>
    </submittedName>
</protein>
<dbReference type="CDD" id="cd00093">
    <property type="entry name" value="HTH_XRE"/>
    <property type="match status" value="1"/>
</dbReference>
<dbReference type="RefSeq" id="WP_118141307.1">
    <property type="nucleotide sequence ID" value="NZ_QSKY01000013.1"/>
</dbReference>
<dbReference type="GO" id="GO:0003677">
    <property type="term" value="F:DNA binding"/>
    <property type="evidence" value="ECO:0007669"/>
    <property type="project" value="UniProtKB-KW"/>
</dbReference>
<gene>
    <name evidence="1" type="ORF">DW703_09635</name>
</gene>
<name>A0A414M353_9FIRM</name>
<evidence type="ECO:0000313" key="1">
    <source>
        <dbReference type="EMBL" id="RHF03264.1"/>
    </source>
</evidence>
<accession>A0A414M353</accession>
<comment type="caution">
    <text evidence="1">The sequence shown here is derived from an EMBL/GenBank/DDBJ whole genome shotgun (WGS) entry which is preliminary data.</text>
</comment>
<proteinExistence type="predicted"/>
<reference evidence="1 2" key="1">
    <citation type="submission" date="2018-08" db="EMBL/GenBank/DDBJ databases">
        <title>A genome reference for cultivated species of the human gut microbiota.</title>
        <authorList>
            <person name="Zou Y."/>
            <person name="Xue W."/>
            <person name="Luo G."/>
        </authorList>
    </citation>
    <scope>NUCLEOTIDE SEQUENCE [LARGE SCALE GENOMIC DNA]</scope>
    <source>
        <strain evidence="1 2">AM26-2LB</strain>
    </source>
</reference>